<dbReference type="Gene3D" id="3.40.640.10">
    <property type="entry name" value="Type I PLP-dependent aspartate aminotransferase-like (Major domain)"/>
    <property type="match status" value="1"/>
</dbReference>
<dbReference type="GO" id="GO:0008483">
    <property type="term" value="F:transaminase activity"/>
    <property type="evidence" value="ECO:0007669"/>
    <property type="project" value="UniProtKB-KW"/>
</dbReference>
<dbReference type="InterPro" id="IPR036390">
    <property type="entry name" value="WH_DNA-bd_sf"/>
</dbReference>
<comment type="caution">
    <text evidence="7">The sequence shown here is derived from an EMBL/GenBank/DDBJ whole genome shotgun (WGS) entry which is preliminary data.</text>
</comment>
<evidence type="ECO:0000259" key="6">
    <source>
        <dbReference type="PROSITE" id="PS50949"/>
    </source>
</evidence>
<keyword evidence="7" id="KW-0808">Transferase</keyword>
<dbReference type="PANTHER" id="PTHR46577">
    <property type="entry name" value="HTH-TYPE TRANSCRIPTIONAL REGULATORY PROTEIN GABR"/>
    <property type="match status" value="1"/>
</dbReference>
<proteinExistence type="inferred from homology"/>
<gene>
    <name evidence="7" type="ORF">DDR33_06395</name>
</gene>
<dbReference type="AlphaFoldDB" id="A0A2U2PJ71"/>
<dbReference type="SMART" id="SM00345">
    <property type="entry name" value="HTH_GNTR"/>
    <property type="match status" value="1"/>
</dbReference>
<evidence type="ECO:0000256" key="3">
    <source>
        <dbReference type="ARBA" id="ARBA00023015"/>
    </source>
</evidence>
<dbReference type="Proteomes" id="UP000245647">
    <property type="component" value="Unassembled WGS sequence"/>
</dbReference>
<dbReference type="GO" id="GO:0030170">
    <property type="term" value="F:pyridoxal phosphate binding"/>
    <property type="evidence" value="ECO:0007669"/>
    <property type="project" value="InterPro"/>
</dbReference>
<accession>A0A2U2PJ71</accession>
<evidence type="ECO:0000256" key="1">
    <source>
        <dbReference type="ARBA" id="ARBA00005384"/>
    </source>
</evidence>
<dbReference type="InterPro" id="IPR015421">
    <property type="entry name" value="PyrdxlP-dep_Trfase_major"/>
</dbReference>
<reference evidence="7 8" key="1">
    <citation type="submission" date="2018-04" db="EMBL/GenBank/DDBJ databases">
        <title>Pedobacter chongqingensis sp. nov., isolated from a rottenly hemp rope.</title>
        <authorList>
            <person name="Cai Y."/>
        </authorList>
    </citation>
    <scope>NUCLEOTIDE SEQUENCE [LARGE SCALE GENOMIC DNA]</scope>
    <source>
        <strain evidence="7 8">FJ4-8</strain>
    </source>
</reference>
<dbReference type="InterPro" id="IPR051446">
    <property type="entry name" value="HTH_trans_reg/aminotransferase"/>
</dbReference>
<sequence>MLRPWELNVHLDANGQKPVYLQIADAIIVDIQSGRLKKGTALPGSRKLALDLKVNRNTVIEALNVLLNEGWLIAKNRKGTFVADVLPVLRPVKEEAIAHQVVTESGVIPGIVIDDGHPDSKIAPIDELARAYRQIFRRKARWKMMGYTGQTGDPEFRKAISNMLSHQRGLKISENNVCITRGSQMAMYLAAHVLLEKGDAIIVENPGYKPAWEVFESAGAKLLLVGVDEEGLSIEEVKQHLKKRKKIKAIYTTPHHQYPTTVTLSLQRRLELIQLSNQYGFTVIEDDYDNEFHFGCRPVLPLASFQDLKSYVYIGTLSKVVAPSLRTGYLVSSDDIVQKAGNMRKLIDVQGDNIMEQAILELINTGSVRRHLRRANVFYKLKRDYFTGLLDKYLSSEVSYTIPEGGLAVWLKLRNPLDFAWLETQLQEKGISLNVPGSFYYNNHGIQGFRFGYASLSEQKLHEAVETIAGVLSRRPR</sequence>
<dbReference type="Pfam" id="PF00392">
    <property type="entry name" value="GntR"/>
    <property type="match status" value="1"/>
</dbReference>
<keyword evidence="7" id="KW-0032">Aminotransferase</keyword>
<evidence type="ECO:0000313" key="7">
    <source>
        <dbReference type="EMBL" id="PWG81458.1"/>
    </source>
</evidence>
<dbReference type="GO" id="GO:0003677">
    <property type="term" value="F:DNA binding"/>
    <property type="evidence" value="ECO:0007669"/>
    <property type="project" value="UniProtKB-KW"/>
</dbReference>
<dbReference type="InterPro" id="IPR004839">
    <property type="entry name" value="Aminotransferase_I/II_large"/>
</dbReference>
<dbReference type="SUPFAM" id="SSF46785">
    <property type="entry name" value="Winged helix' DNA-binding domain"/>
    <property type="match status" value="1"/>
</dbReference>
<feature type="domain" description="HTH gntR-type" evidence="6">
    <location>
        <begin position="17"/>
        <end position="85"/>
    </location>
</feature>
<dbReference type="SUPFAM" id="SSF53383">
    <property type="entry name" value="PLP-dependent transferases"/>
    <property type="match status" value="1"/>
</dbReference>
<evidence type="ECO:0000256" key="4">
    <source>
        <dbReference type="ARBA" id="ARBA00023125"/>
    </source>
</evidence>
<name>A0A2U2PJ71_9SPHI</name>
<dbReference type="OrthoDB" id="594134at2"/>
<dbReference type="InterPro" id="IPR036388">
    <property type="entry name" value="WH-like_DNA-bd_sf"/>
</dbReference>
<dbReference type="PROSITE" id="PS50949">
    <property type="entry name" value="HTH_GNTR"/>
    <property type="match status" value="1"/>
</dbReference>
<evidence type="ECO:0000313" key="8">
    <source>
        <dbReference type="Proteomes" id="UP000245647"/>
    </source>
</evidence>
<keyword evidence="8" id="KW-1185">Reference proteome</keyword>
<evidence type="ECO:0000256" key="5">
    <source>
        <dbReference type="ARBA" id="ARBA00023163"/>
    </source>
</evidence>
<dbReference type="PANTHER" id="PTHR46577:SF1">
    <property type="entry name" value="HTH-TYPE TRANSCRIPTIONAL REGULATORY PROTEIN GABR"/>
    <property type="match status" value="1"/>
</dbReference>
<dbReference type="CDD" id="cd07377">
    <property type="entry name" value="WHTH_GntR"/>
    <property type="match status" value="1"/>
</dbReference>
<dbReference type="InterPro" id="IPR000524">
    <property type="entry name" value="Tscrpt_reg_HTH_GntR"/>
</dbReference>
<keyword evidence="2" id="KW-0663">Pyridoxal phosphate</keyword>
<protein>
    <submittedName>
        <fullName evidence="7">PLP-dependent aminotransferase family protein</fullName>
    </submittedName>
</protein>
<dbReference type="Gene3D" id="1.10.10.10">
    <property type="entry name" value="Winged helix-like DNA-binding domain superfamily/Winged helix DNA-binding domain"/>
    <property type="match status" value="1"/>
</dbReference>
<comment type="similarity">
    <text evidence="1">In the C-terminal section; belongs to the class-I pyridoxal-phosphate-dependent aminotransferase family.</text>
</comment>
<dbReference type="CDD" id="cd00609">
    <property type="entry name" value="AAT_like"/>
    <property type="match status" value="1"/>
</dbReference>
<evidence type="ECO:0000256" key="2">
    <source>
        <dbReference type="ARBA" id="ARBA00022898"/>
    </source>
</evidence>
<keyword evidence="4" id="KW-0238">DNA-binding</keyword>
<dbReference type="GO" id="GO:0003700">
    <property type="term" value="F:DNA-binding transcription factor activity"/>
    <property type="evidence" value="ECO:0007669"/>
    <property type="project" value="InterPro"/>
</dbReference>
<dbReference type="EMBL" id="QEAS01000004">
    <property type="protein sequence ID" value="PWG81458.1"/>
    <property type="molecule type" value="Genomic_DNA"/>
</dbReference>
<organism evidence="7 8">
    <name type="scientific">Pararcticibacter amylolyticus</name>
    <dbReference type="NCBI Taxonomy" id="2173175"/>
    <lineage>
        <taxon>Bacteria</taxon>
        <taxon>Pseudomonadati</taxon>
        <taxon>Bacteroidota</taxon>
        <taxon>Sphingobacteriia</taxon>
        <taxon>Sphingobacteriales</taxon>
        <taxon>Sphingobacteriaceae</taxon>
        <taxon>Pararcticibacter</taxon>
    </lineage>
</organism>
<dbReference type="InterPro" id="IPR015424">
    <property type="entry name" value="PyrdxlP-dep_Trfase"/>
</dbReference>
<dbReference type="RefSeq" id="WP_109414942.1">
    <property type="nucleotide sequence ID" value="NZ_QEAS01000004.1"/>
</dbReference>
<keyword evidence="5" id="KW-0804">Transcription</keyword>
<keyword evidence="3" id="KW-0805">Transcription regulation</keyword>
<dbReference type="Pfam" id="PF00155">
    <property type="entry name" value="Aminotran_1_2"/>
    <property type="match status" value="1"/>
</dbReference>